<feature type="compositionally biased region" description="Gly residues" evidence="10">
    <location>
        <begin position="309"/>
        <end position="319"/>
    </location>
</feature>
<dbReference type="GO" id="GO:0006891">
    <property type="term" value="P:intra-Golgi vesicle-mediated transport"/>
    <property type="evidence" value="ECO:0007669"/>
    <property type="project" value="UniProtKB-UniRule"/>
</dbReference>
<dbReference type="OMA" id="HSCLDFF"/>
<evidence type="ECO:0000256" key="6">
    <source>
        <dbReference type="ARBA" id="ARBA00023034"/>
    </source>
</evidence>
<dbReference type="Pfam" id="PF20653">
    <property type="entry name" value="COG6_C"/>
    <property type="match status" value="1"/>
</dbReference>
<evidence type="ECO:0000256" key="7">
    <source>
        <dbReference type="ARBA" id="ARBA00023136"/>
    </source>
</evidence>
<keyword evidence="7 9" id="KW-0472">Membrane</keyword>
<feature type="domain" description="Conserved oligomeric complex COG6 N-terminal" evidence="11">
    <location>
        <begin position="31"/>
        <end position="143"/>
    </location>
</feature>
<evidence type="ECO:0000256" key="5">
    <source>
        <dbReference type="ARBA" id="ARBA00022927"/>
    </source>
</evidence>
<evidence type="ECO:0000256" key="9">
    <source>
        <dbReference type="RuleBase" id="RU365075"/>
    </source>
</evidence>
<comment type="subcellular location">
    <subcellularLocation>
        <location evidence="1 9">Golgi apparatus membrane</location>
        <topology evidence="1 9">Peripheral membrane protein</topology>
    </subcellularLocation>
</comment>
<evidence type="ECO:0000313" key="14">
    <source>
        <dbReference type="Proteomes" id="UP000001876"/>
    </source>
</evidence>
<evidence type="ECO:0000256" key="8">
    <source>
        <dbReference type="ARBA" id="ARBA00031348"/>
    </source>
</evidence>
<reference evidence="13 14" key="1">
    <citation type="journal article" date="2009" name="Science">
        <title>Green evolution and dynamic adaptations revealed by genomes of the marine picoeukaryotes Micromonas.</title>
        <authorList>
            <person name="Worden A.Z."/>
            <person name="Lee J.H."/>
            <person name="Mock T."/>
            <person name="Rouze P."/>
            <person name="Simmons M.P."/>
            <person name="Aerts A.L."/>
            <person name="Allen A.E."/>
            <person name="Cuvelier M.L."/>
            <person name="Derelle E."/>
            <person name="Everett M.V."/>
            <person name="Foulon E."/>
            <person name="Grimwood J."/>
            <person name="Gundlach H."/>
            <person name="Henrissat B."/>
            <person name="Napoli C."/>
            <person name="McDonald S.M."/>
            <person name="Parker M.S."/>
            <person name="Rombauts S."/>
            <person name="Salamov A."/>
            <person name="Von Dassow P."/>
            <person name="Badger J.H."/>
            <person name="Coutinho P.M."/>
            <person name="Demir E."/>
            <person name="Dubchak I."/>
            <person name="Gentemann C."/>
            <person name="Eikrem W."/>
            <person name="Gready J.E."/>
            <person name="John U."/>
            <person name="Lanier W."/>
            <person name="Lindquist E.A."/>
            <person name="Lucas S."/>
            <person name="Mayer K.F."/>
            <person name="Moreau H."/>
            <person name="Not F."/>
            <person name="Otillar R."/>
            <person name="Panaud O."/>
            <person name="Pangilinan J."/>
            <person name="Paulsen I."/>
            <person name="Piegu B."/>
            <person name="Poliakov A."/>
            <person name="Robbens S."/>
            <person name="Schmutz J."/>
            <person name="Toulza E."/>
            <person name="Wyss T."/>
            <person name="Zelensky A."/>
            <person name="Zhou K."/>
            <person name="Armbrust E.V."/>
            <person name="Bhattacharya D."/>
            <person name="Goodenough U.W."/>
            <person name="Van de Peer Y."/>
            <person name="Grigoriev I.V."/>
        </authorList>
    </citation>
    <scope>NUCLEOTIDE SEQUENCE [LARGE SCALE GENOMIC DNA]</scope>
    <source>
        <strain evidence="13 14">CCMP1545</strain>
    </source>
</reference>
<dbReference type="eggNOG" id="KOG3758">
    <property type="taxonomic scope" value="Eukaryota"/>
</dbReference>
<feature type="domain" description="Conserved Oligomeric Golgi complex subunit 6 C-terminal" evidence="12">
    <location>
        <begin position="173"/>
        <end position="701"/>
    </location>
</feature>
<evidence type="ECO:0000259" key="12">
    <source>
        <dbReference type="Pfam" id="PF20653"/>
    </source>
</evidence>
<protein>
    <recommendedName>
        <fullName evidence="3 9">Conserved oligomeric Golgi complex subunit 6</fullName>
        <shortName evidence="9">COG complex subunit 6</shortName>
    </recommendedName>
    <alternativeName>
        <fullName evidence="8 9">Component of oligomeric Golgi complex 6</fullName>
    </alternativeName>
</protein>
<name>C1MX75_MICPC</name>
<keyword evidence="6 9" id="KW-0333">Golgi apparatus</keyword>
<dbReference type="STRING" id="564608.C1MX75"/>
<proteinExistence type="inferred from homology"/>
<evidence type="ECO:0000256" key="4">
    <source>
        <dbReference type="ARBA" id="ARBA00022448"/>
    </source>
</evidence>
<accession>C1MX75</accession>
<dbReference type="AlphaFoldDB" id="C1MX75"/>
<dbReference type="SMART" id="SM01087">
    <property type="entry name" value="COG6"/>
    <property type="match status" value="1"/>
</dbReference>
<dbReference type="OrthoDB" id="272987at2759"/>
<dbReference type="GO" id="GO:0015031">
    <property type="term" value="P:protein transport"/>
    <property type="evidence" value="ECO:0007669"/>
    <property type="project" value="UniProtKB-KW"/>
</dbReference>
<dbReference type="KEGG" id="mpp:MICPUCDRAFT_34570"/>
<feature type="region of interest" description="Disordered" evidence="10">
    <location>
        <begin position="304"/>
        <end position="340"/>
    </location>
</feature>
<dbReference type="RefSeq" id="XP_003060644.1">
    <property type="nucleotide sequence ID" value="XM_003060598.1"/>
</dbReference>
<dbReference type="GO" id="GO:0017119">
    <property type="term" value="C:Golgi transport complex"/>
    <property type="evidence" value="ECO:0007669"/>
    <property type="project" value="UniProtKB-UniRule"/>
</dbReference>
<keyword evidence="4 9" id="KW-0813">Transport</keyword>
<comment type="similarity">
    <text evidence="2 9">Belongs to the COG6 family.</text>
</comment>
<evidence type="ECO:0000313" key="13">
    <source>
        <dbReference type="EMBL" id="EEH55413.1"/>
    </source>
</evidence>
<dbReference type="Pfam" id="PF06419">
    <property type="entry name" value="COG6_N"/>
    <property type="match status" value="1"/>
</dbReference>
<gene>
    <name evidence="13" type="ORF">MICPUCDRAFT_34570</name>
</gene>
<dbReference type="GO" id="GO:0000139">
    <property type="term" value="C:Golgi membrane"/>
    <property type="evidence" value="ECO:0007669"/>
    <property type="project" value="UniProtKB-SubCell"/>
</dbReference>
<dbReference type="PANTHER" id="PTHR21506:SF0">
    <property type="entry name" value="CONSERVED OLIGOMERIC GOLGI COMPLEX SUBUNIT 6"/>
    <property type="match status" value="1"/>
</dbReference>
<keyword evidence="5 9" id="KW-0653">Protein transport</keyword>
<evidence type="ECO:0000256" key="2">
    <source>
        <dbReference type="ARBA" id="ARBA00011023"/>
    </source>
</evidence>
<dbReference type="EMBL" id="GG663742">
    <property type="protein sequence ID" value="EEH55413.1"/>
    <property type="molecule type" value="Genomic_DNA"/>
</dbReference>
<evidence type="ECO:0000256" key="3">
    <source>
        <dbReference type="ARBA" id="ARBA00020973"/>
    </source>
</evidence>
<evidence type="ECO:0000256" key="1">
    <source>
        <dbReference type="ARBA" id="ARBA00004395"/>
    </source>
</evidence>
<comment type="function">
    <text evidence="9">Required for normal Golgi function.</text>
</comment>
<dbReference type="InterPro" id="IPR048369">
    <property type="entry name" value="COG6_C"/>
</dbReference>
<comment type="subunit">
    <text evidence="9">Component of the conserved oligomeric Golgi complex.</text>
</comment>
<dbReference type="PANTHER" id="PTHR21506">
    <property type="entry name" value="COMPONENT OF OLIGOMERIC GOLGI COMPLEX 6"/>
    <property type="match status" value="1"/>
</dbReference>
<keyword evidence="14" id="KW-1185">Reference proteome</keyword>
<dbReference type="InterPro" id="IPR010490">
    <property type="entry name" value="COG6"/>
</dbReference>
<dbReference type="InterPro" id="IPR048368">
    <property type="entry name" value="COG6_N"/>
</dbReference>
<sequence length="705" mass="75226">MALAPGLARKVKKVLETRADSPEIVACLRGLSEFYTENTPEARRGLRLSIERRGLDVNREFLDASSNARDALSEVDAQLDGLLAGCQRISSALDSSRARTRVLLRETSRLAEEKRAIEERKRTIKTFSVDFQLKDEEIALLKSDDVTGAFFDALARVQEIHANCRALLRTRHQRAGMELMDQMASHQEAAHERLCRWVQGECAALAEDDAGEVPELLSRAMSALRARPVLHKYCVEEVSRTRHNALFRRFINALTRGGPGGIPVPIETHAPDPLRYVGDMLGWLHQATAGEKELVDALLLAETPREGGGDGAETGGGDGPNAASPNAPSTPTPPEDEDDELADPAKVLDRILDGVCRPFKVRVEQVLSSTPPALVAFKLGNLLTFYRGVMVKIIGADAGLAATIDECGSSAKMTFESMIQKDADALRASPPVPTETLAAPAAVTEAANKAAELLTALSSTFDDGARGADGAEADASTADVLSAVIDPVIDACDRSADMIEAQVKRHRDAVAATGTELAPLPTAHAKRWAKEAYSINCAHAVAQVLTPFPRATSLVEKLTSKIAALTRKAAEDESTRVLHSAGLAEIRELMSLYQQQSGGGGGAGGSAQTQVMARDPALALDAVGRALDALVDAVSETTAPIPNFDEIKAPRIRADARAAFASAVTEAYTLVYMALLDPNNGYGRNAIDAMKHGPNALSTVLGGLY</sequence>
<evidence type="ECO:0000259" key="11">
    <source>
        <dbReference type="Pfam" id="PF06419"/>
    </source>
</evidence>
<dbReference type="Proteomes" id="UP000001876">
    <property type="component" value="Unassembled WGS sequence"/>
</dbReference>
<dbReference type="GeneID" id="9685785"/>
<evidence type="ECO:0000256" key="10">
    <source>
        <dbReference type="SAM" id="MobiDB-lite"/>
    </source>
</evidence>
<organism evidence="14">
    <name type="scientific">Micromonas pusilla (strain CCMP1545)</name>
    <name type="common">Picoplanktonic green alga</name>
    <dbReference type="NCBI Taxonomy" id="564608"/>
    <lineage>
        <taxon>Eukaryota</taxon>
        <taxon>Viridiplantae</taxon>
        <taxon>Chlorophyta</taxon>
        <taxon>Mamiellophyceae</taxon>
        <taxon>Mamiellales</taxon>
        <taxon>Mamiellaceae</taxon>
        <taxon>Micromonas</taxon>
    </lineage>
</organism>